<name>A0A1A9RUZ3_EIKCO</name>
<dbReference type="EMBL" id="LXSH01000007">
    <property type="protein sequence ID" value="OAM24941.1"/>
    <property type="molecule type" value="Genomic_DNA"/>
</dbReference>
<protein>
    <recommendedName>
        <fullName evidence="4">Phage protein</fullName>
    </recommendedName>
</protein>
<feature type="region of interest" description="Disordered" evidence="1">
    <location>
        <begin position="1"/>
        <end position="21"/>
    </location>
</feature>
<proteinExistence type="predicted"/>
<accession>A0A1A9RUZ3</accession>
<evidence type="ECO:0000313" key="3">
    <source>
        <dbReference type="Proteomes" id="UP000078103"/>
    </source>
</evidence>
<sequence length="111" mass="12210">MEAQRRGSGQTGGQTAQKGETMNKFGTWLAGNFTNPATGQASHTKIWTNIAYAVMTYKFVMAPEPVEWMWWAYGGIVGGFALVRRGLSVIPQLAAIKQETERENDVDAPTE</sequence>
<reference evidence="3" key="1">
    <citation type="submission" date="2016-05" db="EMBL/GenBank/DDBJ databases">
        <title>Draft genome of Corynebacterium afermentans subsp. afermentans LCDC 88199T.</title>
        <authorList>
            <person name="Bernier A.-M."/>
            <person name="Bernard K."/>
        </authorList>
    </citation>
    <scope>NUCLEOTIDE SEQUENCE [LARGE SCALE GENOMIC DNA]</scope>
    <source>
        <strain evidence="3">NML120819</strain>
    </source>
</reference>
<dbReference type="AlphaFoldDB" id="A0A1A9RUZ3"/>
<evidence type="ECO:0008006" key="4">
    <source>
        <dbReference type="Google" id="ProtNLM"/>
    </source>
</evidence>
<evidence type="ECO:0000256" key="1">
    <source>
        <dbReference type="SAM" id="MobiDB-lite"/>
    </source>
</evidence>
<gene>
    <name evidence="2" type="ORF">A7P89_01260</name>
</gene>
<organism evidence="2 3">
    <name type="scientific">Eikenella corrodens</name>
    <dbReference type="NCBI Taxonomy" id="539"/>
    <lineage>
        <taxon>Bacteria</taxon>
        <taxon>Pseudomonadati</taxon>
        <taxon>Pseudomonadota</taxon>
        <taxon>Betaproteobacteria</taxon>
        <taxon>Neisseriales</taxon>
        <taxon>Neisseriaceae</taxon>
        <taxon>Eikenella</taxon>
    </lineage>
</organism>
<comment type="caution">
    <text evidence="2">The sequence shown here is derived from an EMBL/GenBank/DDBJ whole genome shotgun (WGS) entry which is preliminary data.</text>
</comment>
<dbReference type="Proteomes" id="UP000078103">
    <property type="component" value="Unassembled WGS sequence"/>
</dbReference>
<evidence type="ECO:0000313" key="2">
    <source>
        <dbReference type="EMBL" id="OAM24941.1"/>
    </source>
</evidence>